<dbReference type="PANTHER" id="PTHR43222:SF2">
    <property type="entry name" value="NUDIX HYDROLASE 23, CHLOROPLASTIC"/>
    <property type="match status" value="1"/>
</dbReference>
<protein>
    <submittedName>
        <fullName evidence="5">NUDIX hydrolase</fullName>
    </submittedName>
</protein>
<evidence type="ECO:0000313" key="5">
    <source>
        <dbReference type="EMBL" id="MCT8972290.1"/>
    </source>
</evidence>
<dbReference type="InterPro" id="IPR020084">
    <property type="entry name" value="NUDIX_hydrolase_CS"/>
</dbReference>
<evidence type="ECO:0000256" key="2">
    <source>
        <dbReference type="ARBA" id="ARBA00022801"/>
    </source>
</evidence>
<organism evidence="5 6">
    <name type="scientific">Microbaculum marinisediminis</name>
    <dbReference type="NCBI Taxonomy" id="2931392"/>
    <lineage>
        <taxon>Bacteria</taxon>
        <taxon>Pseudomonadati</taxon>
        <taxon>Pseudomonadota</taxon>
        <taxon>Alphaproteobacteria</taxon>
        <taxon>Hyphomicrobiales</taxon>
        <taxon>Tepidamorphaceae</taxon>
        <taxon>Microbaculum</taxon>
    </lineage>
</organism>
<dbReference type="RefSeq" id="WP_261615856.1">
    <property type="nucleotide sequence ID" value="NZ_JALIDZ010000004.1"/>
</dbReference>
<comment type="caution">
    <text evidence="5">The sequence shown here is derived from an EMBL/GenBank/DDBJ whole genome shotgun (WGS) entry which is preliminary data.</text>
</comment>
<keyword evidence="6" id="KW-1185">Reference proteome</keyword>
<dbReference type="EMBL" id="JALIDZ010000004">
    <property type="protein sequence ID" value="MCT8972290.1"/>
    <property type="molecule type" value="Genomic_DNA"/>
</dbReference>
<dbReference type="Gene3D" id="2.20.70.10">
    <property type="match status" value="1"/>
</dbReference>
<dbReference type="CDD" id="cd04511">
    <property type="entry name" value="NUDIX_Hydrolase"/>
    <property type="match status" value="1"/>
</dbReference>
<dbReference type="PANTHER" id="PTHR43222">
    <property type="entry name" value="NUDIX HYDROLASE 23"/>
    <property type="match status" value="1"/>
</dbReference>
<evidence type="ECO:0000313" key="6">
    <source>
        <dbReference type="Proteomes" id="UP001320898"/>
    </source>
</evidence>
<evidence type="ECO:0000256" key="3">
    <source>
        <dbReference type="SAM" id="MobiDB-lite"/>
    </source>
</evidence>
<accession>A0AAW5R193</accession>
<sequence>MSDLEPDFHHTVPPGDTLERRVCTRCGFVHYDNPKVVVGSVVRSQGGILLCRRAIFPRRGFWTIPAGYLELNEAPDAGARREAFEEANAEIAISGILAVYSVPRLSQVQVIFQATLAGGFSPGAESLEVKLFDWADIPWDELAFPSVHWALGHDRASELGEAAPPFVNPQGQTGDLFPGGKPLTR</sequence>
<feature type="region of interest" description="Disordered" evidence="3">
    <location>
        <begin position="161"/>
        <end position="185"/>
    </location>
</feature>
<proteinExistence type="predicted"/>
<dbReference type="InterPro" id="IPR029401">
    <property type="entry name" value="Nudix_N"/>
</dbReference>
<dbReference type="Pfam" id="PF14803">
    <property type="entry name" value="Zn_ribbon_Nudix"/>
    <property type="match status" value="1"/>
</dbReference>
<dbReference type="PROSITE" id="PS51462">
    <property type="entry name" value="NUDIX"/>
    <property type="match status" value="1"/>
</dbReference>
<feature type="domain" description="Nudix hydrolase" evidence="4">
    <location>
        <begin position="33"/>
        <end position="163"/>
    </location>
</feature>
<dbReference type="SUPFAM" id="SSF55811">
    <property type="entry name" value="Nudix"/>
    <property type="match status" value="1"/>
</dbReference>
<reference evidence="5 6" key="1">
    <citation type="submission" date="2022-04" db="EMBL/GenBank/DDBJ databases">
        <authorList>
            <person name="Ye Y.-Q."/>
            <person name="Du Z.-J."/>
        </authorList>
    </citation>
    <scope>NUCLEOTIDE SEQUENCE [LARGE SCALE GENOMIC DNA]</scope>
    <source>
        <strain evidence="5 6">A6E488</strain>
    </source>
</reference>
<keyword evidence="2 5" id="KW-0378">Hydrolase</keyword>
<dbReference type="AlphaFoldDB" id="A0AAW5R193"/>
<name>A0AAW5R193_9HYPH</name>
<dbReference type="Proteomes" id="UP001320898">
    <property type="component" value="Unassembled WGS sequence"/>
</dbReference>
<evidence type="ECO:0000256" key="1">
    <source>
        <dbReference type="ARBA" id="ARBA00001946"/>
    </source>
</evidence>
<comment type="cofactor">
    <cofactor evidence="1">
        <name>Mg(2+)</name>
        <dbReference type="ChEBI" id="CHEBI:18420"/>
    </cofactor>
</comment>
<dbReference type="Pfam" id="PF00293">
    <property type="entry name" value="NUDIX"/>
    <property type="match status" value="1"/>
</dbReference>
<evidence type="ECO:0000259" key="4">
    <source>
        <dbReference type="PROSITE" id="PS51462"/>
    </source>
</evidence>
<dbReference type="InterPro" id="IPR000086">
    <property type="entry name" value="NUDIX_hydrolase_dom"/>
</dbReference>
<dbReference type="GO" id="GO:0016787">
    <property type="term" value="F:hydrolase activity"/>
    <property type="evidence" value="ECO:0007669"/>
    <property type="project" value="UniProtKB-KW"/>
</dbReference>
<gene>
    <name evidence="5" type="ORF">MUB46_10515</name>
</gene>
<dbReference type="InterPro" id="IPR015797">
    <property type="entry name" value="NUDIX_hydrolase-like_dom_sf"/>
</dbReference>
<dbReference type="PROSITE" id="PS00893">
    <property type="entry name" value="NUDIX_BOX"/>
    <property type="match status" value="1"/>
</dbReference>
<dbReference type="Gene3D" id="3.90.79.10">
    <property type="entry name" value="Nucleoside Triphosphate Pyrophosphohydrolase"/>
    <property type="match status" value="1"/>
</dbReference>